<feature type="domain" description="AsmA" evidence="3">
    <location>
        <begin position="273"/>
        <end position="540"/>
    </location>
</feature>
<evidence type="ECO:0000256" key="1">
    <source>
        <dbReference type="SAM" id="MobiDB-lite"/>
    </source>
</evidence>
<dbReference type="RefSeq" id="WP_330197339.1">
    <property type="nucleotide sequence ID" value="NZ_JAZDRO010000009.1"/>
</dbReference>
<dbReference type="Pfam" id="PF05170">
    <property type="entry name" value="AsmA"/>
    <property type="match status" value="2"/>
</dbReference>
<dbReference type="InterPro" id="IPR052894">
    <property type="entry name" value="AsmA-related"/>
</dbReference>
<feature type="region of interest" description="Disordered" evidence="1">
    <location>
        <begin position="636"/>
        <end position="684"/>
    </location>
</feature>
<comment type="caution">
    <text evidence="4">The sequence shown here is derived from an EMBL/GenBank/DDBJ whole genome shotgun (WGS) entry which is preliminary data.</text>
</comment>
<organism evidence="4 5">
    <name type="scientific">Hyphobacterium marinum</name>
    <dbReference type="NCBI Taxonomy" id="3116574"/>
    <lineage>
        <taxon>Bacteria</taxon>
        <taxon>Pseudomonadati</taxon>
        <taxon>Pseudomonadota</taxon>
        <taxon>Alphaproteobacteria</taxon>
        <taxon>Maricaulales</taxon>
        <taxon>Maricaulaceae</taxon>
        <taxon>Hyphobacterium</taxon>
    </lineage>
</organism>
<name>A0ABU7M2W6_9PROT</name>
<evidence type="ECO:0000313" key="5">
    <source>
        <dbReference type="Proteomes" id="UP001310692"/>
    </source>
</evidence>
<protein>
    <submittedName>
        <fullName evidence="4">AsmA family protein</fullName>
    </submittedName>
</protein>
<dbReference type="PANTHER" id="PTHR30441">
    <property type="entry name" value="DUF748 DOMAIN-CONTAINING PROTEIN"/>
    <property type="match status" value="1"/>
</dbReference>
<dbReference type="PANTHER" id="PTHR30441:SF4">
    <property type="entry name" value="PROTEIN ASMA"/>
    <property type="match status" value="1"/>
</dbReference>
<keyword evidence="2" id="KW-0812">Transmembrane</keyword>
<evidence type="ECO:0000313" key="4">
    <source>
        <dbReference type="EMBL" id="MEE2567745.1"/>
    </source>
</evidence>
<evidence type="ECO:0000259" key="3">
    <source>
        <dbReference type="Pfam" id="PF05170"/>
    </source>
</evidence>
<gene>
    <name evidence="4" type="ORF">V0U35_13780</name>
</gene>
<evidence type="ECO:0000256" key="2">
    <source>
        <dbReference type="SAM" id="Phobius"/>
    </source>
</evidence>
<feature type="transmembrane region" description="Helical" evidence="2">
    <location>
        <begin position="7"/>
        <end position="26"/>
    </location>
</feature>
<keyword evidence="2" id="KW-1133">Transmembrane helix</keyword>
<sequence length="684" mass="71421">MRRILTIIIAVIVLVVGIALFAPFLIPDSVYRDRAQQAASAQLGRQVTLGGDVSIRFIPRVEIGAENVSIANADGFGDDPFAEMGEMRIAVQLMPLLSRNVIVDEFVLVEPVIRLEQRNGANNWTLGPVREDAETPPPSEGFVRRPGALPLEASLGDIRIEDGLVLFTDGGETKRIEGLDLAIAMPGVDEPLEIDGSLTAEGEALTFDARLGSLRGVFEGQQTDLRLRLGGRLIDLELDGALREGENFAADGRLDLTVPSLRALASFLGSPLPAGDNLNRLEAGGTLSGSMANIALSGATVRLDDLTATGDLAVALDRARPRVTGNVSIPELDINPYLPAPSQGSGGGGLAPWPDTPIDLSGLRVIDANLRVETGRLVVHEIEVTDAALTAVLDNGRLEATLTRFALYEGNGSAVVVANGRGATPSFSLDADLSSLAAGPFLEAAAGFDRLTGTGRMEIDLLTSGATTRTIMDGLGGSARFNFADGAIRGVNLAQALRTVQASLTSGSLPQGFGDQEETDFSSLEGSVTIANGVATNNDFLMLSPLIRVEGNGTVDIGDQTLDYRLRPRAVASLQGQGGSRDMQGITVPIRIRGSFNNPSIGIDTEAVGRALLQGAVQGAIGGEDPEDALRGALGAALGLGGSNDDDDGTGGEETDEPEDPAETLLRGLFGRRQNSEPEGGDGN</sequence>
<keyword evidence="5" id="KW-1185">Reference proteome</keyword>
<feature type="domain" description="AsmA" evidence="3">
    <location>
        <begin position="2"/>
        <end position="193"/>
    </location>
</feature>
<accession>A0ABU7M2W6</accession>
<keyword evidence="2" id="KW-0472">Membrane</keyword>
<reference evidence="4 5" key="1">
    <citation type="submission" date="2024-01" db="EMBL/GenBank/DDBJ databases">
        <title>Hyphobacterium bacterium isolated from marine sediment.</title>
        <authorList>
            <person name="Zhao S."/>
        </authorList>
    </citation>
    <scope>NUCLEOTIDE SEQUENCE [LARGE SCALE GENOMIC DNA]</scope>
    <source>
        <strain evidence="4 5">Y60-23</strain>
    </source>
</reference>
<proteinExistence type="predicted"/>
<dbReference type="EMBL" id="JAZDRO010000009">
    <property type="protein sequence ID" value="MEE2567745.1"/>
    <property type="molecule type" value="Genomic_DNA"/>
</dbReference>
<dbReference type="Proteomes" id="UP001310692">
    <property type="component" value="Unassembled WGS sequence"/>
</dbReference>
<feature type="compositionally biased region" description="Acidic residues" evidence="1">
    <location>
        <begin position="644"/>
        <end position="662"/>
    </location>
</feature>
<dbReference type="InterPro" id="IPR007844">
    <property type="entry name" value="AsmA"/>
</dbReference>